<dbReference type="AlphaFoldDB" id="A0AAW2E905"/>
<sequence>MPELRTLICEEVNVTALLSNRNAEFTVEFVSRVAGNCVTDLLARFGNGTEYEGVYERRNSPMNFSTAAFGRKLTRVSRKAVKRWAACNRHSCRCV</sequence>
<protein>
    <submittedName>
        <fullName evidence="1">Uncharacterized protein</fullName>
    </submittedName>
</protein>
<dbReference type="Proteomes" id="UP001430953">
    <property type="component" value="Unassembled WGS sequence"/>
</dbReference>
<proteinExistence type="predicted"/>
<evidence type="ECO:0000313" key="2">
    <source>
        <dbReference type="Proteomes" id="UP001430953"/>
    </source>
</evidence>
<dbReference type="EMBL" id="JADYXP020000027">
    <property type="protein sequence ID" value="KAL0099888.1"/>
    <property type="molecule type" value="Genomic_DNA"/>
</dbReference>
<comment type="caution">
    <text evidence="1">The sequence shown here is derived from an EMBL/GenBank/DDBJ whole genome shotgun (WGS) entry which is preliminary data.</text>
</comment>
<organism evidence="1 2">
    <name type="scientific">Cardiocondyla obscurior</name>
    <dbReference type="NCBI Taxonomy" id="286306"/>
    <lineage>
        <taxon>Eukaryota</taxon>
        <taxon>Metazoa</taxon>
        <taxon>Ecdysozoa</taxon>
        <taxon>Arthropoda</taxon>
        <taxon>Hexapoda</taxon>
        <taxon>Insecta</taxon>
        <taxon>Pterygota</taxon>
        <taxon>Neoptera</taxon>
        <taxon>Endopterygota</taxon>
        <taxon>Hymenoptera</taxon>
        <taxon>Apocrita</taxon>
        <taxon>Aculeata</taxon>
        <taxon>Formicoidea</taxon>
        <taxon>Formicidae</taxon>
        <taxon>Myrmicinae</taxon>
        <taxon>Cardiocondyla</taxon>
    </lineage>
</organism>
<reference evidence="1 2" key="1">
    <citation type="submission" date="2023-03" db="EMBL/GenBank/DDBJ databases">
        <title>High recombination rates correlate with genetic variation in Cardiocondyla obscurior ants.</title>
        <authorList>
            <person name="Errbii M."/>
        </authorList>
    </citation>
    <scope>NUCLEOTIDE SEQUENCE [LARGE SCALE GENOMIC DNA]</scope>
    <source>
        <strain evidence="1">Alpha-2009</strain>
        <tissue evidence="1">Whole body</tissue>
    </source>
</reference>
<keyword evidence="2" id="KW-1185">Reference proteome</keyword>
<gene>
    <name evidence="1" type="ORF">PUN28_019963</name>
</gene>
<name>A0AAW2E905_9HYME</name>
<evidence type="ECO:0000313" key="1">
    <source>
        <dbReference type="EMBL" id="KAL0099888.1"/>
    </source>
</evidence>
<accession>A0AAW2E905</accession>